<keyword evidence="1" id="KW-0812">Transmembrane</keyword>
<name>A0ABT1GZX3_9NOCA</name>
<dbReference type="EMBL" id="JAMTCG010000003">
    <property type="protein sequence ID" value="MCP2160545.1"/>
    <property type="molecule type" value="Genomic_DNA"/>
</dbReference>
<keyword evidence="1" id="KW-1133">Transmembrane helix</keyword>
<keyword evidence="1" id="KW-0472">Membrane</keyword>
<feature type="transmembrane region" description="Helical" evidence="1">
    <location>
        <begin position="64"/>
        <end position="88"/>
    </location>
</feature>
<evidence type="ECO:0008006" key="4">
    <source>
        <dbReference type="Google" id="ProtNLM"/>
    </source>
</evidence>
<evidence type="ECO:0000313" key="2">
    <source>
        <dbReference type="EMBL" id="MCP2160545.1"/>
    </source>
</evidence>
<evidence type="ECO:0000256" key="1">
    <source>
        <dbReference type="SAM" id="Phobius"/>
    </source>
</evidence>
<proteinExistence type="predicted"/>
<dbReference type="RefSeq" id="WP_253654130.1">
    <property type="nucleotide sequence ID" value="NZ_BAAAOE010000003.1"/>
</dbReference>
<dbReference type="Proteomes" id="UP001205740">
    <property type="component" value="Unassembled WGS sequence"/>
</dbReference>
<keyword evidence="3" id="KW-1185">Reference proteome</keyword>
<protein>
    <recommendedName>
        <fullName evidence="4">Transmembrane protein</fullName>
    </recommendedName>
</protein>
<sequence length="90" mass="9947">MSVFAFAIAFLVIGSLLYDPVPLWVLVVFPLLVFAGAVGALWRTFRMWQAERSGAITPRGRWQVWQGAGWFLLAMFLLSLGGTGGALMDR</sequence>
<gene>
    <name evidence="2" type="ORF">LX12_001732</name>
</gene>
<feature type="transmembrane region" description="Helical" evidence="1">
    <location>
        <begin position="24"/>
        <end position="43"/>
    </location>
</feature>
<accession>A0ABT1GZX3</accession>
<reference evidence="2 3" key="1">
    <citation type="submission" date="2022-06" db="EMBL/GenBank/DDBJ databases">
        <title>Genomic Encyclopedia of Archaeal and Bacterial Type Strains, Phase II (KMG-II): from individual species to whole genera.</title>
        <authorList>
            <person name="Goeker M."/>
        </authorList>
    </citation>
    <scope>NUCLEOTIDE SEQUENCE [LARGE SCALE GENOMIC DNA]</scope>
    <source>
        <strain evidence="2 3">DSM 45037</strain>
    </source>
</reference>
<evidence type="ECO:0000313" key="3">
    <source>
        <dbReference type="Proteomes" id="UP001205740"/>
    </source>
</evidence>
<organism evidence="2 3">
    <name type="scientific">Williamsia serinedens</name>
    <dbReference type="NCBI Taxonomy" id="391736"/>
    <lineage>
        <taxon>Bacteria</taxon>
        <taxon>Bacillati</taxon>
        <taxon>Actinomycetota</taxon>
        <taxon>Actinomycetes</taxon>
        <taxon>Mycobacteriales</taxon>
        <taxon>Nocardiaceae</taxon>
        <taxon>Williamsia</taxon>
    </lineage>
</organism>
<comment type="caution">
    <text evidence="2">The sequence shown here is derived from an EMBL/GenBank/DDBJ whole genome shotgun (WGS) entry which is preliminary data.</text>
</comment>